<dbReference type="GO" id="GO:0004656">
    <property type="term" value="F:procollagen-proline 4-dioxygenase activity"/>
    <property type="evidence" value="ECO:0007669"/>
    <property type="project" value="TreeGrafter"/>
</dbReference>
<reference evidence="6 7" key="1">
    <citation type="journal article" date="2019" name="Genome Biol. Evol.">
        <title>Insights into the evolution of the New World diploid cottons (Gossypium, subgenus Houzingenia) based on genome sequencing.</title>
        <authorList>
            <person name="Grover C.E."/>
            <person name="Arick M.A. 2nd"/>
            <person name="Thrash A."/>
            <person name="Conover J.L."/>
            <person name="Sanders W.S."/>
            <person name="Peterson D.G."/>
            <person name="Frelichowski J.E."/>
            <person name="Scheffler J.A."/>
            <person name="Scheffler B.E."/>
            <person name="Wendel J.F."/>
        </authorList>
    </citation>
    <scope>NUCLEOTIDE SEQUENCE [LARGE SCALE GENOMIC DNA]</scope>
    <source>
        <strain evidence="6">57</strain>
        <tissue evidence="6">Leaf</tissue>
    </source>
</reference>
<evidence type="ECO:0000259" key="5">
    <source>
        <dbReference type="PROSITE" id="PS51471"/>
    </source>
</evidence>
<accession>A0A7J8WCQ8</accession>
<dbReference type="InterPro" id="IPR044862">
    <property type="entry name" value="Pro_4_hyd_alph_FE2OG_OXY"/>
</dbReference>
<dbReference type="Proteomes" id="UP000593573">
    <property type="component" value="Unassembled WGS sequence"/>
</dbReference>
<evidence type="ECO:0000256" key="1">
    <source>
        <dbReference type="ARBA" id="ARBA00004586"/>
    </source>
</evidence>
<name>A0A7J8WCQ8_9ROSI</name>
<dbReference type="OrthoDB" id="420380at2759"/>
<comment type="subcellular location">
    <subcellularLocation>
        <location evidence="1">Endoplasmic reticulum membrane</location>
    </subcellularLocation>
</comment>
<dbReference type="Gene3D" id="2.60.120.620">
    <property type="entry name" value="q2cbj1_9rhob like domain"/>
    <property type="match status" value="1"/>
</dbReference>
<keyword evidence="2" id="KW-0479">Metal-binding</keyword>
<evidence type="ECO:0000256" key="2">
    <source>
        <dbReference type="ARBA" id="ARBA00022723"/>
    </source>
</evidence>
<keyword evidence="7" id="KW-1185">Reference proteome</keyword>
<dbReference type="AlphaFoldDB" id="A0A7J8WCQ8"/>
<feature type="region of interest" description="Disordered" evidence="4">
    <location>
        <begin position="95"/>
        <end position="119"/>
    </location>
</feature>
<sequence>HGEGLQVLHYEVGQKYEPHFDYFVDEYNTRHGGQRMATMLLYLGGETIFPNAKGNISAVPWWDELSECGKGRLAVKPKMGDALLFWSMKPNATDTATKADVEGKPNKVSNLHRSNDEPV</sequence>
<feature type="domain" description="Fe2OG dioxygenase" evidence="5">
    <location>
        <begin position="1"/>
        <end position="119"/>
    </location>
</feature>
<protein>
    <recommendedName>
        <fullName evidence="5">Fe2OG dioxygenase domain-containing protein</fullName>
    </recommendedName>
</protein>
<dbReference type="PROSITE" id="PS51471">
    <property type="entry name" value="FE2OG_OXY"/>
    <property type="match status" value="1"/>
</dbReference>
<dbReference type="InterPro" id="IPR005123">
    <property type="entry name" value="Oxoglu/Fe-dep_dioxygenase_dom"/>
</dbReference>
<organism evidence="6 7">
    <name type="scientific">Gossypium klotzschianum</name>
    <dbReference type="NCBI Taxonomy" id="34286"/>
    <lineage>
        <taxon>Eukaryota</taxon>
        <taxon>Viridiplantae</taxon>
        <taxon>Streptophyta</taxon>
        <taxon>Embryophyta</taxon>
        <taxon>Tracheophyta</taxon>
        <taxon>Spermatophyta</taxon>
        <taxon>Magnoliopsida</taxon>
        <taxon>eudicotyledons</taxon>
        <taxon>Gunneridae</taxon>
        <taxon>Pentapetalae</taxon>
        <taxon>rosids</taxon>
        <taxon>malvids</taxon>
        <taxon>Malvales</taxon>
        <taxon>Malvaceae</taxon>
        <taxon>Malvoideae</taxon>
        <taxon>Gossypium</taxon>
    </lineage>
</organism>
<proteinExistence type="predicted"/>
<dbReference type="GO" id="GO:0046872">
    <property type="term" value="F:metal ion binding"/>
    <property type="evidence" value="ECO:0007669"/>
    <property type="project" value="UniProtKB-KW"/>
</dbReference>
<evidence type="ECO:0000313" key="7">
    <source>
        <dbReference type="Proteomes" id="UP000593573"/>
    </source>
</evidence>
<evidence type="ECO:0000256" key="4">
    <source>
        <dbReference type="SAM" id="MobiDB-lite"/>
    </source>
</evidence>
<dbReference type="PANTHER" id="PTHR10869:SF169">
    <property type="entry name" value="PROLYL 4-HYDROXYLASE 3-RELATED"/>
    <property type="match status" value="1"/>
</dbReference>
<dbReference type="GO" id="GO:0005789">
    <property type="term" value="C:endoplasmic reticulum membrane"/>
    <property type="evidence" value="ECO:0007669"/>
    <property type="project" value="UniProtKB-SubCell"/>
</dbReference>
<keyword evidence="3" id="KW-0408">Iron</keyword>
<feature type="non-terminal residue" evidence="6">
    <location>
        <position position="1"/>
    </location>
</feature>
<dbReference type="PANTHER" id="PTHR10869">
    <property type="entry name" value="PROLYL 4-HYDROXYLASE ALPHA SUBUNIT"/>
    <property type="match status" value="1"/>
</dbReference>
<evidence type="ECO:0000256" key="3">
    <source>
        <dbReference type="ARBA" id="ARBA00023004"/>
    </source>
</evidence>
<dbReference type="Pfam" id="PF13640">
    <property type="entry name" value="2OG-FeII_Oxy_3"/>
    <property type="match status" value="1"/>
</dbReference>
<dbReference type="EMBL" id="JABFAB010244766">
    <property type="protein sequence ID" value="MBA0672429.1"/>
    <property type="molecule type" value="Genomic_DNA"/>
</dbReference>
<comment type="caution">
    <text evidence="6">The sequence shown here is derived from an EMBL/GenBank/DDBJ whole genome shotgun (WGS) entry which is preliminary data.</text>
</comment>
<dbReference type="InterPro" id="IPR045054">
    <property type="entry name" value="P4HA-like"/>
</dbReference>
<gene>
    <name evidence="6" type="ORF">Goklo_024741</name>
</gene>
<evidence type="ECO:0000313" key="6">
    <source>
        <dbReference type="EMBL" id="MBA0672429.1"/>
    </source>
</evidence>